<name>A0ABU8YLN8_9CYAN</name>
<dbReference type="PANTHER" id="PTHR31061:SF24">
    <property type="entry name" value="LD22376P"/>
    <property type="match status" value="1"/>
</dbReference>
<feature type="transmembrane region" description="Helical" evidence="1">
    <location>
        <begin position="400"/>
        <end position="420"/>
    </location>
</feature>
<feature type="transmembrane region" description="Helical" evidence="1">
    <location>
        <begin position="284"/>
        <end position="305"/>
    </location>
</feature>
<dbReference type="PANTHER" id="PTHR31061">
    <property type="entry name" value="LD22376P"/>
    <property type="match status" value="1"/>
</dbReference>
<dbReference type="EMBL" id="JBBLXS010000109">
    <property type="protein sequence ID" value="MEK0185293.1"/>
    <property type="molecule type" value="Genomic_DNA"/>
</dbReference>
<comment type="caution">
    <text evidence="2">The sequence shown here is derived from an EMBL/GenBank/DDBJ whole genome shotgun (WGS) entry which is preliminary data.</text>
</comment>
<evidence type="ECO:0000256" key="1">
    <source>
        <dbReference type="SAM" id="Phobius"/>
    </source>
</evidence>
<sequence>MRLKSLDVFRGIAIASMILVNNPGSWKQVYPPLEHAEWHGCTPTDLVFPFFLFIVGCAMSFSLSKYTKTPTKIETAASKTTETPEQTDTEKKPLADSFPPWGGLGGVLLTSPQGGKGELTSHLPSSNIYGRIARRATILFILGLLLNTSSIALDVLLNSAPIENFAKIRIMGVLQRIGLAYFISAIAIINLSPRHQKLLAIAILFSYWALLTIVPVGGYSAGELTPEGNFGGYVDRLILGSQHLYKGGPFDPEGLLSTLPAVVTVLIGYFTGEWLRVQPIKTRTSINLAICGLCCLVIGHLWGFLFPINKQLWTSSYVVFTAGWALLLLAVCYETIEVRRWKWGRLFEIMGLNAIFLFVASGIVARILLKTHIGSGDSPPSTYTWIYENWFLPWAGPLNGSLAFAITAVLFWWLILYGMYRRGWAIKI</sequence>
<feature type="transmembrane region" description="Helical" evidence="1">
    <location>
        <begin position="46"/>
        <end position="63"/>
    </location>
</feature>
<evidence type="ECO:0000313" key="2">
    <source>
        <dbReference type="EMBL" id="MEK0185293.1"/>
    </source>
</evidence>
<reference evidence="2 3" key="1">
    <citation type="journal article" date="2020" name="Harmful Algae">
        <title>Molecular and morphological characterization of a novel dihydroanatoxin-a producing Microcoleus species (cyanobacteria) from the Russian River, California, USA.</title>
        <authorList>
            <person name="Conklin K.Y."/>
            <person name="Stancheva R."/>
            <person name="Otten T.G."/>
            <person name="Fadness R."/>
            <person name="Boyer G.L."/>
            <person name="Read B."/>
            <person name="Zhang X."/>
            <person name="Sheath R.G."/>
        </authorList>
    </citation>
    <scope>NUCLEOTIDE SEQUENCE [LARGE SCALE GENOMIC DNA]</scope>
    <source>
        <strain evidence="2 3">PTRS2</strain>
    </source>
</reference>
<keyword evidence="3" id="KW-1185">Reference proteome</keyword>
<organism evidence="2 3">
    <name type="scientific">Microcoleus anatoxicus PTRS2</name>
    <dbReference type="NCBI Taxonomy" id="2705321"/>
    <lineage>
        <taxon>Bacteria</taxon>
        <taxon>Bacillati</taxon>
        <taxon>Cyanobacteriota</taxon>
        <taxon>Cyanophyceae</taxon>
        <taxon>Oscillatoriophycideae</taxon>
        <taxon>Oscillatoriales</taxon>
        <taxon>Microcoleaceae</taxon>
        <taxon>Microcoleus</taxon>
        <taxon>Microcoleus anatoxicus</taxon>
    </lineage>
</organism>
<dbReference type="RefSeq" id="WP_340523329.1">
    <property type="nucleotide sequence ID" value="NZ_JBBLXS010000109.1"/>
</dbReference>
<keyword evidence="1" id="KW-0472">Membrane</keyword>
<protein>
    <submittedName>
        <fullName evidence="2">DUF5009 domain-containing protein</fullName>
    </submittedName>
</protein>
<keyword evidence="1" id="KW-0812">Transmembrane</keyword>
<evidence type="ECO:0000313" key="3">
    <source>
        <dbReference type="Proteomes" id="UP001384579"/>
    </source>
</evidence>
<feature type="transmembrane region" description="Helical" evidence="1">
    <location>
        <begin position="198"/>
        <end position="221"/>
    </location>
</feature>
<accession>A0ABU8YLN8</accession>
<feature type="transmembrane region" description="Helical" evidence="1">
    <location>
        <begin position="173"/>
        <end position="191"/>
    </location>
</feature>
<feature type="transmembrane region" description="Helical" evidence="1">
    <location>
        <begin position="136"/>
        <end position="153"/>
    </location>
</feature>
<proteinExistence type="predicted"/>
<feature type="transmembrane region" description="Helical" evidence="1">
    <location>
        <begin position="317"/>
        <end position="336"/>
    </location>
</feature>
<gene>
    <name evidence="2" type="ORF">WMG39_10515</name>
</gene>
<keyword evidence="1" id="KW-1133">Transmembrane helix</keyword>
<feature type="transmembrane region" description="Helical" evidence="1">
    <location>
        <begin position="254"/>
        <end position="272"/>
    </location>
</feature>
<dbReference type="Proteomes" id="UP001384579">
    <property type="component" value="Unassembled WGS sequence"/>
</dbReference>
<feature type="transmembrane region" description="Helical" evidence="1">
    <location>
        <begin position="348"/>
        <end position="369"/>
    </location>
</feature>